<organism evidence="2 3">
    <name type="scientific">Suillus discolor</name>
    <dbReference type="NCBI Taxonomy" id="1912936"/>
    <lineage>
        <taxon>Eukaryota</taxon>
        <taxon>Fungi</taxon>
        <taxon>Dikarya</taxon>
        <taxon>Basidiomycota</taxon>
        <taxon>Agaricomycotina</taxon>
        <taxon>Agaricomycetes</taxon>
        <taxon>Agaricomycetidae</taxon>
        <taxon>Boletales</taxon>
        <taxon>Suillineae</taxon>
        <taxon>Suillaceae</taxon>
        <taxon>Suillus</taxon>
    </lineage>
</organism>
<dbReference type="OrthoDB" id="2691145at2759"/>
<evidence type="ECO:0000313" key="3">
    <source>
        <dbReference type="Proteomes" id="UP000823399"/>
    </source>
</evidence>
<proteinExistence type="predicted"/>
<reference evidence="2" key="1">
    <citation type="journal article" date="2020" name="New Phytol.">
        <title>Comparative genomics reveals dynamic genome evolution in host specialist ectomycorrhizal fungi.</title>
        <authorList>
            <person name="Lofgren L.A."/>
            <person name="Nguyen N.H."/>
            <person name="Vilgalys R."/>
            <person name="Ruytinx J."/>
            <person name="Liao H.L."/>
            <person name="Branco S."/>
            <person name="Kuo A."/>
            <person name="LaButti K."/>
            <person name="Lipzen A."/>
            <person name="Andreopoulos W."/>
            <person name="Pangilinan J."/>
            <person name="Riley R."/>
            <person name="Hundley H."/>
            <person name="Na H."/>
            <person name="Barry K."/>
            <person name="Grigoriev I.V."/>
            <person name="Stajich J.E."/>
            <person name="Kennedy P.G."/>
        </authorList>
    </citation>
    <scope>NUCLEOTIDE SEQUENCE</scope>
    <source>
        <strain evidence="2">FC423</strain>
    </source>
</reference>
<dbReference type="EMBL" id="JABBWM010000088">
    <property type="protein sequence ID" value="KAG2092827.1"/>
    <property type="molecule type" value="Genomic_DNA"/>
</dbReference>
<keyword evidence="3" id="KW-1185">Reference proteome</keyword>
<protein>
    <submittedName>
        <fullName evidence="2">Uncharacterized protein</fullName>
    </submittedName>
</protein>
<evidence type="ECO:0000313" key="2">
    <source>
        <dbReference type="EMBL" id="KAG2092827.1"/>
    </source>
</evidence>
<dbReference type="Proteomes" id="UP000823399">
    <property type="component" value="Unassembled WGS sequence"/>
</dbReference>
<evidence type="ECO:0000256" key="1">
    <source>
        <dbReference type="SAM" id="MobiDB-lite"/>
    </source>
</evidence>
<dbReference type="GeneID" id="64696554"/>
<dbReference type="AlphaFoldDB" id="A0A9P7EWZ1"/>
<dbReference type="RefSeq" id="XP_041287002.1">
    <property type="nucleotide sequence ID" value="XM_041434295.1"/>
</dbReference>
<feature type="region of interest" description="Disordered" evidence="1">
    <location>
        <begin position="188"/>
        <end position="219"/>
    </location>
</feature>
<sequence>MRCQEEGNEVLRDEEGRGGSFHICNHTLGLGVQMLVVLPQSGPEPWFEPDFWSGSPRFGPWFLHQLEPDWKTVLGSSSSQTVQFWFSLPEPFRTLIDFDFDNICLDIRLSSSGFTLLINQATFSLFEDYLLLEVDILGAIKVDFGGIVSCTMLQSTKRSAATEAERVRVRTRKKPNWTTENRSLWSSSGFEDFAEPDHGPVLGSRPGPSEPDQTGPRQH</sequence>
<gene>
    <name evidence="2" type="ORF">F5147DRAFT_657605</name>
</gene>
<accession>A0A9P7EWZ1</accession>
<comment type="caution">
    <text evidence="2">The sequence shown here is derived from an EMBL/GenBank/DDBJ whole genome shotgun (WGS) entry which is preliminary data.</text>
</comment>
<name>A0A9P7EWZ1_9AGAM</name>